<accession>A0A365UAD8</accession>
<keyword evidence="1" id="KW-1133">Transmembrane helix</keyword>
<keyword evidence="1" id="KW-0472">Membrane</keyword>
<gene>
    <name evidence="3" type="ORF">DRV85_05345</name>
</gene>
<organism evidence="3 4">
    <name type="scientific">Rhodosalinus halophilus</name>
    <dbReference type="NCBI Taxonomy" id="2259333"/>
    <lineage>
        <taxon>Bacteria</taxon>
        <taxon>Pseudomonadati</taxon>
        <taxon>Pseudomonadota</taxon>
        <taxon>Alphaproteobacteria</taxon>
        <taxon>Rhodobacterales</taxon>
        <taxon>Paracoccaceae</taxon>
        <taxon>Rhodosalinus</taxon>
    </lineage>
</organism>
<keyword evidence="1" id="KW-0812">Transmembrane</keyword>
<dbReference type="OrthoDB" id="9808192at2"/>
<feature type="signal peptide" evidence="2">
    <location>
        <begin position="1"/>
        <end position="19"/>
    </location>
</feature>
<proteinExistence type="predicted"/>
<dbReference type="Proteomes" id="UP000253370">
    <property type="component" value="Unassembled WGS sequence"/>
</dbReference>
<keyword evidence="2" id="KW-0732">Signal</keyword>
<feature type="transmembrane region" description="Helical" evidence="1">
    <location>
        <begin position="60"/>
        <end position="85"/>
    </location>
</feature>
<feature type="chain" id="PRO_5016960444" evidence="2">
    <location>
        <begin position="20"/>
        <end position="189"/>
    </location>
</feature>
<dbReference type="PIRSF" id="PIRSF016919">
    <property type="entry name" value="HupE_UreJ"/>
    <property type="match status" value="1"/>
</dbReference>
<evidence type="ECO:0000256" key="1">
    <source>
        <dbReference type="SAM" id="Phobius"/>
    </source>
</evidence>
<feature type="transmembrane region" description="Helical" evidence="1">
    <location>
        <begin position="29"/>
        <end position="53"/>
    </location>
</feature>
<reference evidence="3 4" key="1">
    <citation type="submission" date="2018-07" db="EMBL/GenBank/DDBJ databases">
        <title>Rhodosalinus sp. strain E84T genomic sequence and assembly.</title>
        <authorList>
            <person name="Liu Z.-W."/>
            <person name="Lu D.-C."/>
        </authorList>
    </citation>
    <scope>NUCLEOTIDE SEQUENCE [LARGE SCALE GENOMIC DNA]</scope>
    <source>
        <strain evidence="3 4">E84</strain>
    </source>
</reference>
<dbReference type="InterPro" id="IPR007038">
    <property type="entry name" value="HupE_UreJ"/>
</dbReference>
<sequence>MRRLIAALPLTLAAGPALAHVAPLEHNSFLAGATHPIFGADHVLAMVAVGLWAGMLGGRALWAVPAAFVGVMVLGFALALGGLALPLVEPAILASVVVLGLVVALGLRLPTVAGAALVGAFALFHGHAHGAEMGAAGALPYLAGFAATTAALHVLGLILGVALLRAGRAAPHVAGGLVAAAGAALAAGV</sequence>
<feature type="transmembrane region" description="Helical" evidence="1">
    <location>
        <begin position="169"/>
        <end position="188"/>
    </location>
</feature>
<evidence type="ECO:0000256" key="2">
    <source>
        <dbReference type="SAM" id="SignalP"/>
    </source>
</evidence>
<keyword evidence="4" id="KW-1185">Reference proteome</keyword>
<evidence type="ECO:0000313" key="4">
    <source>
        <dbReference type="Proteomes" id="UP000253370"/>
    </source>
</evidence>
<dbReference type="RefSeq" id="WP_113288420.1">
    <property type="nucleotide sequence ID" value="NZ_QNTQ01000005.1"/>
</dbReference>
<evidence type="ECO:0000313" key="3">
    <source>
        <dbReference type="EMBL" id="RBI86183.1"/>
    </source>
</evidence>
<comment type="caution">
    <text evidence="3">The sequence shown here is derived from an EMBL/GenBank/DDBJ whole genome shotgun (WGS) entry which is preliminary data.</text>
</comment>
<dbReference type="Pfam" id="PF04955">
    <property type="entry name" value="HupE_UreJ"/>
    <property type="match status" value="1"/>
</dbReference>
<feature type="transmembrane region" description="Helical" evidence="1">
    <location>
        <begin position="136"/>
        <end position="163"/>
    </location>
</feature>
<dbReference type="EMBL" id="QNTQ01000005">
    <property type="protein sequence ID" value="RBI86183.1"/>
    <property type="molecule type" value="Genomic_DNA"/>
</dbReference>
<feature type="transmembrane region" description="Helical" evidence="1">
    <location>
        <begin position="91"/>
        <end position="124"/>
    </location>
</feature>
<protein>
    <submittedName>
        <fullName evidence="3">Protein hupE</fullName>
    </submittedName>
</protein>
<dbReference type="AlphaFoldDB" id="A0A365UAD8"/>
<name>A0A365UAD8_9RHOB</name>